<dbReference type="OrthoDB" id="2443994at2759"/>
<keyword evidence="1" id="KW-0479">Metal-binding</keyword>
<protein>
    <submittedName>
        <fullName evidence="3">22836_t:CDS:1</fullName>
    </submittedName>
</protein>
<accession>A0A9N9IBG1</accession>
<keyword evidence="4" id="KW-1185">Reference proteome</keyword>
<feature type="non-terminal residue" evidence="3">
    <location>
        <position position="1"/>
    </location>
</feature>
<keyword evidence="1" id="KW-0862">Zinc</keyword>
<comment type="caution">
    <text evidence="3">The sequence shown here is derived from an EMBL/GenBank/DDBJ whole genome shotgun (WGS) entry which is preliminary data.</text>
</comment>
<dbReference type="Proteomes" id="UP000789759">
    <property type="component" value="Unassembled WGS sequence"/>
</dbReference>
<feature type="domain" description="SWIM-type" evidence="2">
    <location>
        <begin position="258"/>
        <end position="291"/>
    </location>
</feature>
<dbReference type="InterPro" id="IPR007527">
    <property type="entry name" value="Znf_SWIM"/>
</dbReference>
<proteinExistence type="predicted"/>
<sequence length="367" mass="42842">MNCFDCHRKLTLKVDILASKIIVKLRHDIIHERPVNVTTPMKIKQAIIMNLYLNPIQLRTYLRNKFDTSKITMQQIHYWWSLFSQNFYKSDKNYIISAHNFLLSGHASGCELCFELINRQITAIGFTTPLLNAKNNQYVTEVYCDVTYKTAKGRFELYRLIGNFEGSGYLLAYLILDTTGVSESNSQNENRTSAYHYQVEDVIAEFDFIDPKFKPNLENYKPESYEICSQNLRQHILNLVKKHFNLHPKISVNADENYKTDLPNWVCSCPSFLNSCLLICKHLIHNAIEHAKTYDSEGVCLVYSNFKRCTDYSFLIWDGNSNRIQDSPFNTCMDANTKSSTQENMLRNNFYVKNVNDENIDPELRQY</sequence>
<evidence type="ECO:0000259" key="2">
    <source>
        <dbReference type="PROSITE" id="PS50966"/>
    </source>
</evidence>
<dbReference type="EMBL" id="CAJVQA010014234">
    <property type="protein sequence ID" value="CAG8729901.1"/>
    <property type="molecule type" value="Genomic_DNA"/>
</dbReference>
<name>A0A9N9IBG1_9GLOM</name>
<gene>
    <name evidence="3" type="ORF">CPELLU_LOCUS13428</name>
</gene>
<dbReference type="AlphaFoldDB" id="A0A9N9IBG1"/>
<reference evidence="3" key="1">
    <citation type="submission" date="2021-06" db="EMBL/GenBank/DDBJ databases">
        <authorList>
            <person name="Kallberg Y."/>
            <person name="Tangrot J."/>
            <person name="Rosling A."/>
        </authorList>
    </citation>
    <scope>NUCLEOTIDE SEQUENCE</scope>
    <source>
        <strain evidence="3">FL966</strain>
    </source>
</reference>
<evidence type="ECO:0000313" key="4">
    <source>
        <dbReference type="Proteomes" id="UP000789759"/>
    </source>
</evidence>
<dbReference type="PROSITE" id="PS50966">
    <property type="entry name" value="ZF_SWIM"/>
    <property type="match status" value="1"/>
</dbReference>
<keyword evidence="1" id="KW-0863">Zinc-finger</keyword>
<evidence type="ECO:0000313" key="3">
    <source>
        <dbReference type="EMBL" id="CAG8729901.1"/>
    </source>
</evidence>
<organism evidence="3 4">
    <name type="scientific">Cetraspora pellucida</name>
    <dbReference type="NCBI Taxonomy" id="1433469"/>
    <lineage>
        <taxon>Eukaryota</taxon>
        <taxon>Fungi</taxon>
        <taxon>Fungi incertae sedis</taxon>
        <taxon>Mucoromycota</taxon>
        <taxon>Glomeromycotina</taxon>
        <taxon>Glomeromycetes</taxon>
        <taxon>Diversisporales</taxon>
        <taxon>Gigasporaceae</taxon>
        <taxon>Cetraspora</taxon>
    </lineage>
</organism>
<evidence type="ECO:0000256" key="1">
    <source>
        <dbReference type="PROSITE-ProRule" id="PRU00325"/>
    </source>
</evidence>
<dbReference type="GO" id="GO:0008270">
    <property type="term" value="F:zinc ion binding"/>
    <property type="evidence" value="ECO:0007669"/>
    <property type="project" value="UniProtKB-KW"/>
</dbReference>